<feature type="region of interest" description="Disordered" evidence="1">
    <location>
        <begin position="1"/>
        <end position="47"/>
    </location>
</feature>
<accession>K0SD93</accession>
<keyword evidence="3" id="KW-1185">Reference proteome</keyword>
<evidence type="ECO:0000313" key="3">
    <source>
        <dbReference type="Proteomes" id="UP000266841"/>
    </source>
</evidence>
<dbReference type="Proteomes" id="UP000266841">
    <property type="component" value="Unassembled WGS sequence"/>
</dbReference>
<evidence type="ECO:0000256" key="1">
    <source>
        <dbReference type="SAM" id="MobiDB-lite"/>
    </source>
</evidence>
<comment type="caution">
    <text evidence="2">The sequence shown here is derived from an EMBL/GenBank/DDBJ whole genome shotgun (WGS) entry which is preliminary data.</text>
</comment>
<reference evidence="2 3" key="1">
    <citation type="journal article" date="2012" name="Genome Biol.">
        <title>Genome and low-iron response of an oceanic diatom adapted to chronic iron limitation.</title>
        <authorList>
            <person name="Lommer M."/>
            <person name="Specht M."/>
            <person name="Roy A.S."/>
            <person name="Kraemer L."/>
            <person name="Andreson R."/>
            <person name="Gutowska M.A."/>
            <person name="Wolf J."/>
            <person name="Bergner S.V."/>
            <person name="Schilhabel M.B."/>
            <person name="Klostermeier U.C."/>
            <person name="Beiko R.G."/>
            <person name="Rosenstiel P."/>
            <person name="Hippler M."/>
            <person name="Laroche J."/>
        </authorList>
    </citation>
    <scope>NUCLEOTIDE SEQUENCE [LARGE SCALE GENOMIC DNA]</scope>
    <source>
        <strain evidence="2 3">CCMP1005</strain>
    </source>
</reference>
<feature type="compositionally biased region" description="Low complexity" evidence="1">
    <location>
        <begin position="14"/>
        <end position="26"/>
    </location>
</feature>
<name>K0SD93_THAOC</name>
<feature type="region of interest" description="Disordered" evidence="1">
    <location>
        <begin position="60"/>
        <end position="102"/>
    </location>
</feature>
<evidence type="ECO:0000313" key="2">
    <source>
        <dbReference type="EMBL" id="EJK56607.1"/>
    </source>
</evidence>
<protein>
    <submittedName>
        <fullName evidence="2">Uncharacterized protein</fullName>
    </submittedName>
</protein>
<dbReference type="EMBL" id="AGNL01030984">
    <property type="protein sequence ID" value="EJK56607.1"/>
    <property type="molecule type" value="Genomic_DNA"/>
</dbReference>
<organism evidence="2 3">
    <name type="scientific">Thalassiosira oceanica</name>
    <name type="common">Marine diatom</name>
    <dbReference type="NCBI Taxonomy" id="159749"/>
    <lineage>
        <taxon>Eukaryota</taxon>
        <taxon>Sar</taxon>
        <taxon>Stramenopiles</taxon>
        <taxon>Ochrophyta</taxon>
        <taxon>Bacillariophyta</taxon>
        <taxon>Coscinodiscophyceae</taxon>
        <taxon>Thalassiosirophycidae</taxon>
        <taxon>Thalassiosirales</taxon>
        <taxon>Thalassiosiraceae</taxon>
        <taxon>Thalassiosira</taxon>
    </lineage>
</organism>
<proteinExistence type="predicted"/>
<feature type="compositionally biased region" description="Low complexity" evidence="1">
    <location>
        <begin position="60"/>
        <end position="76"/>
    </location>
</feature>
<dbReference type="AlphaFoldDB" id="K0SD93"/>
<gene>
    <name evidence="2" type="ORF">THAOC_23472</name>
</gene>
<feature type="compositionally biased region" description="Low complexity" evidence="1">
    <location>
        <begin position="33"/>
        <end position="45"/>
    </location>
</feature>
<sequence>MSKPQTNDLFSHWGQGASASSSTNAGAPPPSIPGSAPSARARAGALTDGGASLVDAAAAAARTSARSSARPDASTPHGALAPAASTSARLRRAVQSALLDNK</sequence>